<protein>
    <recommendedName>
        <fullName evidence="4">Protein HRI1</fullName>
    </recommendedName>
</protein>
<dbReference type="InterPro" id="IPR038744">
    <property type="entry name" value="Hri1_N"/>
</dbReference>
<organism evidence="7 8">
    <name type="scientific">Neoarthrinium moseri</name>
    <dbReference type="NCBI Taxonomy" id="1658444"/>
    <lineage>
        <taxon>Eukaryota</taxon>
        <taxon>Fungi</taxon>
        <taxon>Dikarya</taxon>
        <taxon>Ascomycota</taxon>
        <taxon>Pezizomycotina</taxon>
        <taxon>Sordariomycetes</taxon>
        <taxon>Xylariomycetidae</taxon>
        <taxon>Amphisphaeriales</taxon>
        <taxon>Apiosporaceae</taxon>
        <taxon>Neoarthrinium</taxon>
    </lineage>
</organism>
<dbReference type="EMBL" id="JAFIMR010000001">
    <property type="protein sequence ID" value="KAI1881651.1"/>
    <property type="molecule type" value="Genomic_DNA"/>
</dbReference>
<accession>A0A9P9WYL5</accession>
<dbReference type="InterPro" id="IPR031818">
    <property type="entry name" value="Hri1"/>
</dbReference>
<dbReference type="Pfam" id="PF16815">
    <property type="entry name" value="HRI1"/>
    <property type="match status" value="1"/>
</dbReference>
<dbReference type="Gene3D" id="2.40.128.320">
    <property type="entry name" value="Protein HRI1, N-terminal domain"/>
    <property type="match status" value="1"/>
</dbReference>
<evidence type="ECO:0000256" key="3">
    <source>
        <dbReference type="ARBA" id="ARBA00005229"/>
    </source>
</evidence>
<sequence length="245" mass="26658">MASTPKPSLSIRKYIQWGTTFPTENTSTKVLTSPAPHRSFVDVRLLLVPLSREPPPLRDLARHVDWAFAGSALHRDGDDRQGRPPHDVFRHWVDSRHPDAAAVVDEGDFFPGPGPAESLERGVMVNPASGRPEPYEECWIDGLAGAAASHAGWVLRWEDGEADAAAGKGMMVRVGAVVQGVLRAGDEVGVGRWELGGEGEGAGERKAVAEVGRVQRFYMGDWDGLTTGQEVRAEDGQKWVCVESW</sequence>
<reference evidence="7" key="1">
    <citation type="submission" date="2021-03" db="EMBL/GenBank/DDBJ databases">
        <title>Revisited historic fungal species revealed as producer of novel bioactive compounds through whole genome sequencing and comparative genomics.</title>
        <authorList>
            <person name="Vignolle G.A."/>
            <person name="Hochenegger N."/>
            <person name="Mach R.L."/>
            <person name="Mach-Aigner A.R."/>
            <person name="Javad Rahimi M."/>
            <person name="Salim K.A."/>
            <person name="Chan C.M."/>
            <person name="Lim L.B.L."/>
            <person name="Cai F."/>
            <person name="Druzhinina I.S."/>
            <person name="U'Ren J.M."/>
            <person name="Derntl C."/>
        </authorList>
    </citation>
    <scope>NUCLEOTIDE SEQUENCE</scope>
    <source>
        <strain evidence="7">TUCIM 5799</strain>
    </source>
</reference>
<comment type="caution">
    <text evidence="7">The sequence shown here is derived from an EMBL/GenBank/DDBJ whole genome shotgun (WGS) entry which is preliminary data.</text>
</comment>
<evidence type="ECO:0000256" key="4">
    <source>
        <dbReference type="ARBA" id="ARBA00017063"/>
    </source>
</evidence>
<comment type="subcellular location">
    <subcellularLocation>
        <location evidence="2">Cytoplasm</location>
    </subcellularLocation>
    <subcellularLocation>
        <location evidence="1">Nucleus</location>
    </subcellularLocation>
</comment>
<keyword evidence="6" id="KW-0539">Nucleus</keyword>
<name>A0A9P9WYL5_9PEZI</name>
<evidence type="ECO:0000256" key="6">
    <source>
        <dbReference type="ARBA" id="ARBA00023242"/>
    </source>
</evidence>
<dbReference type="AlphaFoldDB" id="A0A9P9WYL5"/>
<evidence type="ECO:0000256" key="1">
    <source>
        <dbReference type="ARBA" id="ARBA00004123"/>
    </source>
</evidence>
<proteinExistence type="inferred from homology"/>
<dbReference type="GO" id="GO:0005737">
    <property type="term" value="C:cytoplasm"/>
    <property type="evidence" value="ECO:0007669"/>
    <property type="project" value="UniProtKB-SubCell"/>
</dbReference>
<evidence type="ECO:0000313" key="7">
    <source>
        <dbReference type="EMBL" id="KAI1881651.1"/>
    </source>
</evidence>
<keyword evidence="8" id="KW-1185">Reference proteome</keyword>
<comment type="similarity">
    <text evidence="3">Belongs to the HRI1 family.</text>
</comment>
<dbReference type="Proteomes" id="UP000829685">
    <property type="component" value="Unassembled WGS sequence"/>
</dbReference>
<evidence type="ECO:0000256" key="5">
    <source>
        <dbReference type="ARBA" id="ARBA00022490"/>
    </source>
</evidence>
<dbReference type="GO" id="GO:0005634">
    <property type="term" value="C:nucleus"/>
    <property type="evidence" value="ECO:0007669"/>
    <property type="project" value="UniProtKB-SubCell"/>
</dbReference>
<evidence type="ECO:0000313" key="8">
    <source>
        <dbReference type="Proteomes" id="UP000829685"/>
    </source>
</evidence>
<keyword evidence="5" id="KW-0963">Cytoplasm</keyword>
<evidence type="ECO:0000256" key="2">
    <source>
        <dbReference type="ARBA" id="ARBA00004496"/>
    </source>
</evidence>
<dbReference type="CDD" id="cd11692">
    <property type="entry name" value="HRI1_N_like"/>
    <property type="match status" value="1"/>
</dbReference>
<gene>
    <name evidence="7" type="ORF">JX265_000477</name>
</gene>
<dbReference type="InterPro" id="IPR043047">
    <property type="entry name" value="Hri1_N_sf"/>
</dbReference>